<comment type="caution">
    <text evidence="1">The sequence shown here is derived from an EMBL/GenBank/DDBJ whole genome shotgun (WGS) entry which is preliminary data.</text>
</comment>
<evidence type="ECO:0000313" key="1">
    <source>
        <dbReference type="EMBL" id="SMC66570.1"/>
    </source>
</evidence>
<dbReference type="Proteomes" id="UP000192328">
    <property type="component" value="Unassembled WGS sequence"/>
</dbReference>
<accession>A0AC61PLW1</accession>
<reference evidence="1" key="1">
    <citation type="submission" date="2017-04" db="EMBL/GenBank/DDBJ databases">
        <authorList>
            <person name="Varghese N."/>
            <person name="Submissions S."/>
        </authorList>
    </citation>
    <scope>NUCLEOTIDE SEQUENCE</scope>
    <source>
        <strain evidence="1">WTE2008</strain>
    </source>
</reference>
<organism evidence="1 2">
    <name type="scientific">Aristaeella lactis</name>
    <dbReference type="NCBI Taxonomy" id="3046383"/>
    <lineage>
        <taxon>Bacteria</taxon>
        <taxon>Bacillati</taxon>
        <taxon>Bacillota</taxon>
        <taxon>Clostridia</taxon>
        <taxon>Eubacteriales</taxon>
        <taxon>Aristaeellaceae</taxon>
        <taxon>Aristaeella</taxon>
    </lineage>
</organism>
<gene>
    <name evidence="1" type="ORF">SAMN06297397_1834</name>
</gene>
<protein>
    <submittedName>
        <fullName evidence="1">Predicted phosphodiesterase</fullName>
    </submittedName>
</protein>
<dbReference type="EMBL" id="FWXZ01000003">
    <property type="protein sequence ID" value="SMC66570.1"/>
    <property type="molecule type" value="Genomic_DNA"/>
</dbReference>
<evidence type="ECO:0000313" key="2">
    <source>
        <dbReference type="Proteomes" id="UP000192328"/>
    </source>
</evidence>
<sequence>MKIAVISDIHGNLPALEAVLRDAEKRGIAEFIFAGDYCLSGPYPDACISAVRQVRNKHIIRGNEERYLENLIGKDQRNWTDGQMQISYWCFRNIAPENLRYLTGLPHTLDFSIGGARIHLAHSLENWISDCEFRLFGPDVIAKQFADTQLLPDTLSGHIRSLLERDPAFQDALSGLEEGIYLFGHTHVQWSYKVSGRNVYLVNPGSCGLPLDGIIDSVPYAVLTIRESGEMEIENVRIPFDKQQYADQLKTTTQFTEANVWSRVILRELMTAREHLTFFLEYAEQFARKINDSRRPYSVETWESAYKAWEQDLLQKA</sequence>
<proteinExistence type="predicted"/>
<keyword evidence="2" id="KW-1185">Reference proteome</keyword>
<name>A0AC61PLW1_9FIRM</name>